<keyword evidence="10" id="KW-1185">Reference proteome</keyword>
<evidence type="ECO:0000256" key="5">
    <source>
        <dbReference type="ARBA" id="ARBA00023157"/>
    </source>
</evidence>
<comment type="subcellular location">
    <subcellularLocation>
        <location evidence="1">Secreted</location>
    </subcellularLocation>
</comment>
<dbReference type="PANTHER" id="PTHR11848:SF309">
    <property type="entry name" value="INHIBIN BETA CHAIN"/>
    <property type="match status" value="1"/>
</dbReference>
<feature type="signal peptide" evidence="7">
    <location>
        <begin position="1"/>
        <end position="24"/>
    </location>
</feature>
<protein>
    <recommendedName>
        <fullName evidence="8">TGF-beta family profile domain-containing protein</fullName>
    </recommendedName>
</protein>
<comment type="similarity">
    <text evidence="2 6">Belongs to the TGF-beta family.</text>
</comment>
<dbReference type="GO" id="GO:0005125">
    <property type="term" value="F:cytokine activity"/>
    <property type="evidence" value="ECO:0007669"/>
    <property type="project" value="TreeGrafter"/>
</dbReference>
<feature type="chain" id="PRO_5035736630" description="TGF-beta family profile domain-containing protein" evidence="7">
    <location>
        <begin position="25"/>
        <end position="320"/>
    </location>
</feature>
<evidence type="ECO:0000256" key="3">
    <source>
        <dbReference type="ARBA" id="ARBA00022525"/>
    </source>
</evidence>
<dbReference type="InterPro" id="IPR017948">
    <property type="entry name" value="TGFb_CS"/>
</dbReference>
<evidence type="ECO:0000256" key="7">
    <source>
        <dbReference type="SAM" id="SignalP"/>
    </source>
</evidence>
<evidence type="ECO:0000313" key="9">
    <source>
        <dbReference type="EMBL" id="CAD6197528.1"/>
    </source>
</evidence>
<dbReference type="PROSITE" id="PS51362">
    <property type="entry name" value="TGF_BETA_2"/>
    <property type="match status" value="1"/>
</dbReference>
<evidence type="ECO:0000259" key="8">
    <source>
        <dbReference type="PROSITE" id="PS51362"/>
    </source>
</evidence>
<gene>
    <name evidence="9" type="ORF">CAUJ_LOCUS13437</name>
</gene>
<proteinExistence type="inferred from homology"/>
<dbReference type="InterPro" id="IPR015615">
    <property type="entry name" value="TGF-beta-rel"/>
</dbReference>
<dbReference type="PANTHER" id="PTHR11848">
    <property type="entry name" value="TGF-BETA FAMILY"/>
    <property type="match status" value="1"/>
</dbReference>
<evidence type="ECO:0000256" key="2">
    <source>
        <dbReference type="ARBA" id="ARBA00006656"/>
    </source>
</evidence>
<keyword evidence="7" id="KW-0732">Signal</keyword>
<dbReference type="InterPro" id="IPR029034">
    <property type="entry name" value="Cystine-knot_cytokine"/>
</dbReference>
<dbReference type="SUPFAM" id="SSF57501">
    <property type="entry name" value="Cystine-knot cytokines"/>
    <property type="match status" value="1"/>
</dbReference>
<dbReference type="Gene3D" id="2.10.90.10">
    <property type="entry name" value="Cystine-knot cytokines"/>
    <property type="match status" value="1"/>
</dbReference>
<sequence>MTTWTAAASIFWLTMTFISNGVVSSPKPSEHIRRQKDRILDGLKLQNRSHVVRTYESLIFADDDPVQVENFLLNINPIQSLCETPQMLVKDCFRFVVDQRKKLVSAELLLTIRPEIRGENVTITLFEVHEFFGDLTFIHRFDVSQNSEDPVRVYVDVFDDFSDHPTRRPKICLFKLEVTIDDERVSLNRVLAEFPTLHLTAAVNNEDPVHGNQPICDPKLECCVVPFYVNFTELGWDDWIISPPGFYANYCAGPCKRDIDDIYQRIMGDAYSNHSAIQIPKPKCAPAEYGSLEIVYAVSDRDIRKTRLHGMRVLSCSCSS</sequence>
<dbReference type="CDD" id="cd13752">
    <property type="entry name" value="TGF_beta_INHB"/>
    <property type="match status" value="1"/>
</dbReference>
<dbReference type="PROSITE" id="PS00250">
    <property type="entry name" value="TGF_BETA_1"/>
    <property type="match status" value="1"/>
</dbReference>
<evidence type="ECO:0000256" key="1">
    <source>
        <dbReference type="ARBA" id="ARBA00004613"/>
    </source>
</evidence>
<evidence type="ECO:0000313" key="10">
    <source>
        <dbReference type="Proteomes" id="UP000835052"/>
    </source>
</evidence>
<dbReference type="Proteomes" id="UP000835052">
    <property type="component" value="Unassembled WGS sequence"/>
</dbReference>
<name>A0A8S1HSP8_9PELO</name>
<dbReference type="GO" id="GO:0008083">
    <property type="term" value="F:growth factor activity"/>
    <property type="evidence" value="ECO:0007669"/>
    <property type="project" value="UniProtKB-KW"/>
</dbReference>
<dbReference type="OrthoDB" id="6516235at2759"/>
<evidence type="ECO:0000256" key="6">
    <source>
        <dbReference type="RuleBase" id="RU000354"/>
    </source>
</evidence>
<dbReference type="AlphaFoldDB" id="A0A8S1HSP8"/>
<comment type="caution">
    <text evidence="9">The sequence shown here is derived from an EMBL/GenBank/DDBJ whole genome shotgun (WGS) entry which is preliminary data.</text>
</comment>
<dbReference type="PRINTS" id="PR00669">
    <property type="entry name" value="INHIBINA"/>
</dbReference>
<dbReference type="InterPro" id="IPR001839">
    <property type="entry name" value="TGF-b_C"/>
</dbReference>
<keyword evidence="5" id="KW-1015">Disulfide bond</keyword>
<feature type="domain" description="TGF-beta family profile" evidence="8">
    <location>
        <begin position="197"/>
        <end position="319"/>
    </location>
</feature>
<dbReference type="GO" id="GO:0005615">
    <property type="term" value="C:extracellular space"/>
    <property type="evidence" value="ECO:0007669"/>
    <property type="project" value="TreeGrafter"/>
</dbReference>
<accession>A0A8S1HSP8</accession>
<keyword evidence="3" id="KW-0964">Secreted</keyword>
<dbReference type="Pfam" id="PF00019">
    <property type="entry name" value="TGF_beta"/>
    <property type="match status" value="1"/>
</dbReference>
<keyword evidence="4 6" id="KW-0339">Growth factor</keyword>
<reference evidence="9" key="1">
    <citation type="submission" date="2020-10" db="EMBL/GenBank/DDBJ databases">
        <authorList>
            <person name="Kikuchi T."/>
        </authorList>
    </citation>
    <scope>NUCLEOTIDE SEQUENCE</scope>
    <source>
        <strain evidence="9">NKZ352</strain>
    </source>
</reference>
<dbReference type="SMART" id="SM00204">
    <property type="entry name" value="TGFB"/>
    <property type="match status" value="1"/>
</dbReference>
<dbReference type="EMBL" id="CAJGYM010000097">
    <property type="protein sequence ID" value="CAD6197528.1"/>
    <property type="molecule type" value="Genomic_DNA"/>
</dbReference>
<evidence type="ECO:0000256" key="4">
    <source>
        <dbReference type="ARBA" id="ARBA00023030"/>
    </source>
</evidence>
<organism evidence="9 10">
    <name type="scientific">Caenorhabditis auriculariae</name>
    <dbReference type="NCBI Taxonomy" id="2777116"/>
    <lineage>
        <taxon>Eukaryota</taxon>
        <taxon>Metazoa</taxon>
        <taxon>Ecdysozoa</taxon>
        <taxon>Nematoda</taxon>
        <taxon>Chromadorea</taxon>
        <taxon>Rhabditida</taxon>
        <taxon>Rhabditina</taxon>
        <taxon>Rhabditomorpha</taxon>
        <taxon>Rhabditoidea</taxon>
        <taxon>Rhabditidae</taxon>
        <taxon>Peloderinae</taxon>
        <taxon>Caenorhabditis</taxon>
    </lineage>
</organism>